<gene>
    <name evidence="2" type="ORF">ENSA7_54810</name>
</gene>
<evidence type="ECO:0000313" key="2">
    <source>
        <dbReference type="EMBL" id="PRQ02652.1"/>
    </source>
</evidence>
<dbReference type="AlphaFoldDB" id="A0A2S9YC69"/>
<proteinExistence type="predicted"/>
<dbReference type="EMBL" id="PVNL01000111">
    <property type="protein sequence ID" value="PRQ02652.1"/>
    <property type="molecule type" value="Genomic_DNA"/>
</dbReference>
<evidence type="ECO:0000313" key="3">
    <source>
        <dbReference type="Proteomes" id="UP000238823"/>
    </source>
</evidence>
<evidence type="ECO:0000256" key="1">
    <source>
        <dbReference type="SAM" id="MobiDB-lite"/>
    </source>
</evidence>
<comment type="caution">
    <text evidence="2">The sequence shown here is derived from an EMBL/GenBank/DDBJ whole genome shotgun (WGS) entry which is preliminary data.</text>
</comment>
<name>A0A2S9YC69_9BACT</name>
<sequence length="227" mass="24576">MATTFVAVFSSQNAVLRVLFVSVLAELRSWREPAIATAKPLTNFPDGVVDQIATSLRTQPNNSISRARGFNLVPALHSGAPTNRRQPGETDIMLSSSKILRTLAPLLACLLISGCMDESFEQLEVDGLQDAEIHELLEDEDLDDQEIDALIELLEASELSLQVPNPIPCDPDPLPLEVDAPERAGDAGEYPPAPLGIDAATLDPEPPAPVDLGNPDQIFADADRRHW</sequence>
<accession>A0A2S9YC69</accession>
<dbReference type="Proteomes" id="UP000238823">
    <property type="component" value="Unassembled WGS sequence"/>
</dbReference>
<reference evidence="2 3" key="1">
    <citation type="submission" date="2018-03" db="EMBL/GenBank/DDBJ databases">
        <title>Draft Genome Sequences of the Obligatory Marine Myxobacteria Enhygromyxa salina SWB007.</title>
        <authorList>
            <person name="Poehlein A."/>
            <person name="Moghaddam J.A."/>
            <person name="Harms H."/>
            <person name="Alanjari M."/>
            <person name="Koenig G.M."/>
            <person name="Daniel R."/>
            <person name="Schaeberle T.F."/>
        </authorList>
    </citation>
    <scope>NUCLEOTIDE SEQUENCE [LARGE SCALE GENOMIC DNA]</scope>
    <source>
        <strain evidence="2 3">SWB007</strain>
    </source>
</reference>
<feature type="region of interest" description="Disordered" evidence="1">
    <location>
        <begin position="170"/>
        <end position="227"/>
    </location>
</feature>
<organism evidence="2 3">
    <name type="scientific">Enhygromyxa salina</name>
    <dbReference type="NCBI Taxonomy" id="215803"/>
    <lineage>
        <taxon>Bacteria</taxon>
        <taxon>Pseudomonadati</taxon>
        <taxon>Myxococcota</taxon>
        <taxon>Polyangia</taxon>
        <taxon>Nannocystales</taxon>
        <taxon>Nannocystaceae</taxon>
        <taxon>Enhygromyxa</taxon>
    </lineage>
</organism>
<protein>
    <submittedName>
        <fullName evidence="2">Uncharacterized protein</fullName>
    </submittedName>
</protein>